<organism evidence="1 2">
    <name type="scientific">Bifidobacterium cuniculi</name>
    <dbReference type="NCBI Taxonomy" id="1688"/>
    <lineage>
        <taxon>Bacteria</taxon>
        <taxon>Bacillati</taxon>
        <taxon>Actinomycetota</taxon>
        <taxon>Actinomycetes</taxon>
        <taxon>Bifidobacteriales</taxon>
        <taxon>Bifidobacteriaceae</taxon>
        <taxon>Bifidobacterium</taxon>
    </lineage>
</organism>
<proteinExistence type="predicted"/>
<comment type="caution">
    <text evidence="1">The sequence shown here is derived from an EMBL/GenBank/DDBJ whole genome shotgun (WGS) entry which is preliminary data.</text>
</comment>
<accession>A0A087AHS8</accession>
<protein>
    <submittedName>
        <fullName evidence="1">Uncharacterized protein</fullName>
    </submittedName>
</protein>
<gene>
    <name evidence="1" type="ORF">BCUN_1929</name>
</gene>
<reference evidence="1 2" key="1">
    <citation type="submission" date="2014-03" db="EMBL/GenBank/DDBJ databases">
        <title>Genomics of Bifidobacteria.</title>
        <authorList>
            <person name="Ventura M."/>
            <person name="Milani C."/>
            <person name="Lugli G.A."/>
        </authorList>
    </citation>
    <scope>NUCLEOTIDE SEQUENCE [LARGE SCALE GENOMIC DNA]</scope>
    <source>
        <strain evidence="1 2">LMG 10738</strain>
    </source>
</reference>
<keyword evidence="2" id="KW-1185">Reference proteome</keyword>
<evidence type="ECO:0000313" key="1">
    <source>
        <dbReference type="EMBL" id="KFI58328.1"/>
    </source>
</evidence>
<sequence length="133" mass="14505">MNCEQCGKPLPARYGKGRPAHYCSDSCKQAAYRKRKASRMTKNRPHDLDADAFASMADGRFIDVLRVVRDRLMAVFMAEDTPATAIAPISRSLVDVAKQIDDIHAAEDAAAGEIAAAMKDTAEDAGEFNMNDI</sequence>
<evidence type="ECO:0000313" key="2">
    <source>
        <dbReference type="Proteomes" id="UP000029067"/>
    </source>
</evidence>
<dbReference type="AlphaFoldDB" id="A0A087AHS8"/>
<dbReference type="eggNOG" id="ENOG5031XW8">
    <property type="taxonomic scope" value="Bacteria"/>
</dbReference>
<dbReference type="Proteomes" id="UP000029067">
    <property type="component" value="Unassembled WGS sequence"/>
</dbReference>
<name>A0A087AHS8_9BIFI</name>
<dbReference type="EMBL" id="JGYV01000030">
    <property type="protein sequence ID" value="KFI58328.1"/>
    <property type="molecule type" value="Genomic_DNA"/>
</dbReference>